<dbReference type="GO" id="GO:0004789">
    <property type="term" value="F:thiamine-phosphate diphosphorylase activity"/>
    <property type="evidence" value="ECO:0007669"/>
    <property type="project" value="UniProtKB-EC"/>
</dbReference>
<comment type="cofactor">
    <cofactor evidence="9">
        <name>Mg(2+)</name>
        <dbReference type="ChEBI" id="CHEBI:18420"/>
    </cofactor>
    <text evidence="9">Binds 1 Mg(2+) ion per subunit.</text>
</comment>
<feature type="binding site" evidence="9">
    <location>
        <begin position="187"/>
        <end position="188"/>
    </location>
    <ligand>
        <name>2-[(2R,5Z)-2-carboxy-4-methylthiazol-5(2H)-ylidene]ethyl phosphate</name>
        <dbReference type="ChEBI" id="CHEBI:62899"/>
    </ligand>
</feature>
<dbReference type="EC" id="2.5.1.3" evidence="9"/>
<dbReference type="NCBIfam" id="TIGR00693">
    <property type="entry name" value="thiE"/>
    <property type="match status" value="1"/>
</dbReference>
<comment type="function">
    <text evidence="9">Condenses 4-methyl-5-(beta-hydroxyethyl)thiazole monophosphate (THZ-P) and 2-methyl-4-amino-5-hydroxymethyl pyrimidine pyrophosphate (HMP-PP) to form thiamine monophosphate (TMP).</text>
</comment>
<evidence type="ECO:0000256" key="10">
    <source>
        <dbReference type="RuleBase" id="RU003826"/>
    </source>
</evidence>
<accession>A0ABV9YYK1</accession>
<evidence type="ECO:0000313" key="13">
    <source>
        <dbReference type="EMBL" id="MFC5066597.1"/>
    </source>
</evidence>
<feature type="binding site" evidence="9">
    <location>
        <begin position="136"/>
        <end position="138"/>
    </location>
    <ligand>
        <name>2-[(2R,5Z)-2-carboxy-4-methylthiazol-5(2H)-ylidene]ethyl phosphate</name>
        <dbReference type="ChEBI" id="CHEBI:62899"/>
    </ligand>
</feature>
<dbReference type="InterPro" id="IPR013785">
    <property type="entry name" value="Aldolase_TIM"/>
</dbReference>
<evidence type="ECO:0000256" key="8">
    <source>
        <dbReference type="ARBA" id="ARBA00047883"/>
    </source>
</evidence>
<sequence length="211" mass="21350">MLFDLSLYLVAGRPACRSGDLLSTVEAAIRGGVTIVQLRDPAADGRALVEDARALLAVLRPRGIPLIINDRIDVAIAAAADGVHLGQDDIRAFEAREIGGPDMILGLSVGSPAEFAASREDLDAVDYLGVGPYRVTSTKANAGAAIGAEGIAAVRALTSLPIVGIGGIEAEHAAPVIRTGVQGVAVVSAICGASDPEAAARVLAAEIASAR</sequence>
<evidence type="ECO:0000256" key="4">
    <source>
        <dbReference type="ARBA" id="ARBA00022842"/>
    </source>
</evidence>
<protein>
    <recommendedName>
        <fullName evidence="9">Thiamine-phosphate synthase</fullName>
        <shortName evidence="9">TP synthase</shortName>
        <shortName evidence="9">TPS</shortName>
        <ecNumber evidence="9">2.5.1.3</ecNumber>
    </recommendedName>
    <alternativeName>
        <fullName evidence="9">Thiamine-phosphate pyrophosphorylase</fullName>
        <shortName evidence="9">TMP pyrophosphorylase</shortName>
        <shortName evidence="9">TMP-PPase</shortName>
    </alternativeName>
</protein>
<dbReference type="Gene3D" id="3.20.20.70">
    <property type="entry name" value="Aldolase class I"/>
    <property type="match status" value="1"/>
</dbReference>
<gene>
    <name evidence="9 13" type="primary">thiE</name>
    <name evidence="13" type="ORF">ACFPFW_01045</name>
</gene>
<keyword evidence="2 9" id="KW-0808">Transferase</keyword>
<dbReference type="Pfam" id="PF02581">
    <property type="entry name" value="TMP-TENI"/>
    <property type="match status" value="1"/>
</dbReference>
<evidence type="ECO:0000256" key="11">
    <source>
        <dbReference type="RuleBase" id="RU004253"/>
    </source>
</evidence>
<comment type="similarity">
    <text evidence="9 10">Belongs to the thiamine-phosphate synthase family.</text>
</comment>
<dbReference type="InterPro" id="IPR036206">
    <property type="entry name" value="ThiamineP_synth_sf"/>
</dbReference>
<evidence type="ECO:0000256" key="3">
    <source>
        <dbReference type="ARBA" id="ARBA00022723"/>
    </source>
</evidence>
<organism evidence="13 14">
    <name type="scientific">Flaviflagellibacter deserti</name>
    <dbReference type="NCBI Taxonomy" id="2267266"/>
    <lineage>
        <taxon>Bacteria</taxon>
        <taxon>Pseudomonadati</taxon>
        <taxon>Pseudomonadota</taxon>
        <taxon>Alphaproteobacteria</taxon>
        <taxon>Hyphomicrobiales</taxon>
        <taxon>Flaviflagellibacter</taxon>
    </lineage>
</organism>
<feature type="binding site" evidence="9">
    <location>
        <position position="89"/>
    </location>
    <ligand>
        <name>Mg(2+)</name>
        <dbReference type="ChEBI" id="CHEBI:18420"/>
    </ligand>
</feature>
<dbReference type="SUPFAM" id="SSF51391">
    <property type="entry name" value="Thiamin phosphate synthase"/>
    <property type="match status" value="1"/>
</dbReference>
<comment type="catalytic activity">
    <reaction evidence="7 9 10">
        <text>2-(2-carboxy-4-methylthiazol-5-yl)ethyl phosphate + 4-amino-2-methyl-5-(diphosphooxymethyl)pyrimidine + 2 H(+) = thiamine phosphate + CO2 + diphosphate</text>
        <dbReference type="Rhea" id="RHEA:47848"/>
        <dbReference type="ChEBI" id="CHEBI:15378"/>
        <dbReference type="ChEBI" id="CHEBI:16526"/>
        <dbReference type="ChEBI" id="CHEBI:33019"/>
        <dbReference type="ChEBI" id="CHEBI:37575"/>
        <dbReference type="ChEBI" id="CHEBI:57841"/>
        <dbReference type="ChEBI" id="CHEBI:62890"/>
        <dbReference type="EC" id="2.5.1.3"/>
    </reaction>
</comment>
<dbReference type="InterPro" id="IPR022998">
    <property type="entry name" value="ThiamineP_synth_TenI"/>
</dbReference>
<keyword evidence="14" id="KW-1185">Reference proteome</keyword>
<evidence type="ECO:0000256" key="6">
    <source>
        <dbReference type="ARBA" id="ARBA00047334"/>
    </source>
</evidence>
<evidence type="ECO:0000256" key="2">
    <source>
        <dbReference type="ARBA" id="ARBA00022679"/>
    </source>
</evidence>
<feature type="binding site" evidence="9">
    <location>
        <position position="69"/>
    </location>
    <ligand>
        <name>4-amino-2-methyl-5-(diphosphooxymethyl)pyrimidine</name>
        <dbReference type="ChEBI" id="CHEBI:57841"/>
    </ligand>
</feature>
<dbReference type="CDD" id="cd00564">
    <property type="entry name" value="TMP_TenI"/>
    <property type="match status" value="1"/>
</dbReference>
<feature type="binding site" evidence="9">
    <location>
        <position position="167"/>
    </location>
    <ligand>
        <name>2-[(2R,5Z)-2-carboxy-4-methylthiazol-5(2H)-ylidene]ethyl phosphate</name>
        <dbReference type="ChEBI" id="CHEBI:62899"/>
    </ligand>
</feature>
<comment type="catalytic activity">
    <reaction evidence="6 9 10">
        <text>4-methyl-5-(2-phosphooxyethyl)-thiazole + 4-amino-2-methyl-5-(diphosphooxymethyl)pyrimidine + H(+) = thiamine phosphate + diphosphate</text>
        <dbReference type="Rhea" id="RHEA:22328"/>
        <dbReference type="ChEBI" id="CHEBI:15378"/>
        <dbReference type="ChEBI" id="CHEBI:33019"/>
        <dbReference type="ChEBI" id="CHEBI:37575"/>
        <dbReference type="ChEBI" id="CHEBI:57841"/>
        <dbReference type="ChEBI" id="CHEBI:58296"/>
        <dbReference type="EC" id="2.5.1.3"/>
    </reaction>
</comment>
<evidence type="ECO:0000259" key="12">
    <source>
        <dbReference type="Pfam" id="PF02581"/>
    </source>
</evidence>
<evidence type="ECO:0000256" key="5">
    <source>
        <dbReference type="ARBA" id="ARBA00022977"/>
    </source>
</evidence>
<dbReference type="PANTHER" id="PTHR20857:SF15">
    <property type="entry name" value="THIAMINE-PHOSPHATE SYNTHASE"/>
    <property type="match status" value="1"/>
</dbReference>
<evidence type="ECO:0000313" key="14">
    <source>
        <dbReference type="Proteomes" id="UP001595796"/>
    </source>
</evidence>
<dbReference type="Proteomes" id="UP001595796">
    <property type="component" value="Unassembled WGS sequence"/>
</dbReference>
<evidence type="ECO:0000256" key="1">
    <source>
        <dbReference type="ARBA" id="ARBA00005165"/>
    </source>
</evidence>
<feature type="domain" description="Thiamine phosphate synthase/TenI" evidence="12">
    <location>
        <begin position="7"/>
        <end position="190"/>
    </location>
</feature>
<dbReference type="InterPro" id="IPR034291">
    <property type="entry name" value="TMP_synthase"/>
</dbReference>
<evidence type="ECO:0000256" key="7">
    <source>
        <dbReference type="ARBA" id="ARBA00047851"/>
    </source>
</evidence>
<evidence type="ECO:0000256" key="9">
    <source>
        <dbReference type="HAMAP-Rule" id="MF_00097"/>
    </source>
</evidence>
<comment type="catalytic activity">
    <reaction evidence="8 9 10">
        <text>2-[(2R,5Z)-2-carboxy-4-methylthiazol-5(2H)-ylidene]ethyl phosphate + 4-amino-2-methyl-5-(diphosphooxymethyl)pyrimidine + 2 H(+) = thiamine phosphate + CO2 + diphosphate</text>
        <dbReference type="Rhea" id="RHEA:47844"/>
        <dbReference type="ChEBI" id="CHEBI:15378"/>
        <dbReference type="ChEBI" id="CHEBI:16526"/>
        <dbReference type="ChEBI" id="CHEBI:33019"/>
        <dbReference type="ChEBI" id="CHEBI:37575"/>
        <dbReference type="ChEBI" id="CHEBI:57841"/>
        <dbReference type="ChEBI" id="CHEBI:62899"/>
        <dbReference type="EC" id="2.5.1.3"/>
    </reaction>
</comment>
<dbReference type="RefSeq" id="WP_114955375.1">
    <property type="nucleotide sequence ID" value="NZ_JBHSJF010000001.1"/>
</dbReference>
<comment type="pathway">
    <text evidence="1 9 11">Cofactor biosynthesis; thiamine diphosphate biosynthesis; thiamine phosphate from 4-amino-2-methyl-5-diphosphomethylpyrimidine and 4-methyl-5-(2-phosphoethyl)-thiazole: step 1/1.</text>
</comment>
<keyword evidence="3 9" id="KW-0479">Metal-binding</keyword>
<keyword evidence="5 9" id="KW-0784">Thiamine biosynthesis</keyword>
<dbReference type="HAMAP" id="MF_00097">
    <property type="entry name" value="TMP_synthase"/>
    <property type="match status" value="1"/>
</dbReference>
<comment type="caution">
    <text evidence="9">Lacks conserved residue(s) required for the propagation of feature annotation.</text>
</comment>
<name>A0ABV9YYK1_9HYPH</name>
<comment type="caution">
    <text evidence="13">The sequence shown here is derived from an EMBL/GenBank/DDBJ whole genome shotgun (WGS) entry which is preliminary data.</text>
</comment>
<dbReference type="EMBL" id="JBHSJF010000001">
    <property type="protein sequence ID" value="MFC5066597.1"/>
    <property type="molecule type" value="Genomic_DNA"/>
</dbReference>
<dbReference type="PANTHER" id="PTHR20857">
    <property type="entry name" value="THIAMINE-PHOSPHATE PYROPHOSPHORYLASE"/>
    <property type="match status" value="1"/>
</dbReference>
<keyword evidence="4 9" id="KW-0460">Magnesium</keyword>
<feature type="binding site" evidence="9">
    <location>
        <position position="70"/>
    </location>
    <ligand>
        <name>Mg(2+)</name>
        <dbReference type="ChEBI" id="CHEBI:18420"/>
    </ligand>
</feature>
<feature type="binding site" evidence="9">
    <location>
        <position position="139"/>
    </location>
    <ligand>
        <name>4-amino-2-methyl-5-(diphosphooxymethyl)pyrimidine</name>
        <dbReference type="ChEBI" id="CHEBI:57841"/>
    </ligand>
</feature>
<reference evidence="14" key="1">
    <citation type="journal article" date="2019" name="Int. J. Syst. Evol. Microbiol.">
        <title>The Global Catalogue of Microorganisms (GCM) 10K type strain sequencing project: providing services to taxonomists for standard genome sequencing and annotation.</title>
        <authorList>
            <consortium name="The Broad Institute Genomics Platform"/>
            <consortium name="The Broad Institute Genome Sequencing Center for Infectious Disease"/>
            <person name="Wu L."/>
            <person name="Ma J."/>
        </authorList>
    </citation>
    <scope>NUCLEOTIDE SEQUENCE [LARGE SCALE GENOMIC DNA]</scope>
    <source>
        <strain evidence="14">CGMCC 1.16444</strain>
    </source>
</reference>
<proteinExistence type="inferred from homology"/>
<feature type="binding site" evidence="9">
    <location>
        <position position="108"/>
    </location>
    <ligand>
        <name>4-amino-2-methyl-5-(diphosphooxymethyl)pyrimidine</name>
        <dbReference type="ChEBI" id="CHEBI:57841"/>
    </ligand>
</feature>